<keyword evidence="4" id="KW-0808">Transferase</keyword>
<dbReference type="GO" id="GO:0102710">
    <property type="term" value="F:D-inositol-3-phosphate glycosyltransferase activity"/>
    <property type="evidence" value="ECO:0007669"/>
    <property type="project" value="UniProtKB-EC"/>
</dbReference>
<reference evidence="4 5" key="1">
    <citation type="journal article" date="2016" name="ISME J.">
        <title>Chasing the elusive Euryarchaeota class WSA2: genomes reveal a uniquely fastidious methyl-reducing methanogen.</title>
        <authorList>
            <person name="Nobu M.K."/>
            <person name="Narihiro T."/>
            <person name="Kuroda K."/>
            <person name="Mei R."/>
            <person name="Liu W.T."/>
        </authorList>
    </citation>
    <scope>NUCLEOTIDE SEQUENCE [LARGE SCALE GENOMIC DNA]</scope>
    <source>
        <strain evidence="4">U1lsi0528_Bin089</strain>
    </source>
</reference>
<dbReference type="Pfam" id="PF13439">
    <property type="entry name" value="Glyco_transf_4"/>
    <property type="match status" value="1"/>
</dbReference>
<evidence type="ECO:0000313" key="4">
    <source>
        <dbReference type="EMBL" id="KYC47985.1"/>
    </source>
</evidence>
<dbReference type="PANTHER" id="PTHR45947">
    <property type="entry name" value="SULFOQUINOVOSYL TRANSFERASE SQD2"/>
    <property type="match status" value="1"/>
</dbReference>
<keyword evidence="1" id="KW-0812">Transmembrane</keyword>
<keyword evidence="1" id="KW-1133">Transmembrane helix</keyword>
<keyword evidence="4" id="KW-0328">Glycosyltransferase</keyword>
<accession>A0A150ISZ4</accession>
<dbReference type="AlphaFoldDB" id="A0A150ISZ4"/>
<dbReference type="CDD" id="cd03801">
    <property type="entry name" value="GT4_PimA-like"/>
    <property type="match status" value="1"/>
</dbReference>
<feature type="domain" description="Glycosyltransferase subfamily 4-like N-terminal" evidence="3">
    <location>
        <begin position="13"/>
        <end position="163"/>
    </location>
</feature>
<dbReference type="EC" id="2.4.1.250" evidence="4"/>
<evidence type="ECO:0000313" key="5">
    <source>
        <dbReference type="Proteomes" id="UP000075578"/>
    </source>
</evidence>
<proteinExistence type="predicted"/>
<sequence length="345" mass="38750">MNILFIGEYPPKIGGISTHIYYLKKELKNLGQNVFVLTYSPSSEENVYSTRLPNKFRGFFFIIFGIIKGIIIIRKNRIDIIHSHFATTPGLVGVFLSILTRKKRIITVHGSDVNVFLNKRFMGKIVKFVLHNHSVIIAVSPYLADKLQEILKKNIISIPNGVDKFRFYPDNSQKKGIGFIGALVNEKNPQAFINIIRKIRAKGIDEPAFVIGNGYLKDELEQISSGLNINFLGEILDTENYLKKFKVVISTSTTEGFGLSILDSMACGTPVVSLKSPGSNYLLGDLNLSLDNEESITDLVEKIIKDSSLRSDLSKKVFEKSKLFSWDKCAIGVLNIYKDYLNKGM</sequence>
<feature type="transmembrane region" description="Helical" evidence="1">
    <location>
        <begin position="80"/>
        <end position="99"/>
    </location>
</feature>
<evidence type="ECO:0000256" key="1">
    <source>
        <dbReference type="SAM" id="Phobius"/>
    </source>
</evidence>
<dbReference type="SUPFAM" id="SSF53756">
    <property type="entry name" value="UDP-Glycosyltransferase/glycogen phosphorylase"/>
    <property type="match status" value="1"/>
</dbReference>
<dbReference type="Pfam" id="PF00534">
    <property type="entry name" value="Glycos_transf_1"/>
    <property type="match status" value="1"/>
</dbReference>
<protein>
    <submittedName>
        <fullName evidence="4">D-inositol-3-phosphate glycosyltransferase</fullName>
        <ecNumber evidence="4">2.4.1.250</ecNumber>
    </submittedName>
</protein>
<feature type="domain" description="Glycosyl transferase family 1" evidence="2">
    <location>
        <begin position="169"/>
        <end position="316"/>
    </location>
</feature>
<gene>
    <name evidence="4" type="primary">mshA</name>
    <name evidence="4" type="ORF">AMQ74_01640</name>
</gene>
<evidence type="ECO:0000259" key="3">
    <source>
        <dbReference type="Pfam" id="PF13439"/>
    </source>
</evidence>
<keyword evidence="1" id="KW-0472">Membrane</keyword>
<comment type="caution">
    <text evidence="4">The sequence shown here is derived from an EMBL/GenBank/DDBJ whole genome shotgun (WGS) entry which is preliminary data.</text>
</comment>
<name>A0A150ISZ4_9EURY</name>
<evidence type="ECO:0000259" key="2">
    <source>
        <dbReference type="Pfam" id="PF00534"/>
    </source>
</evidence>
<dbReference type="PANTHER" id="PTHR45947:SF15">
    <property type="entry name" value="TEICHURONIC ACID BIOSYNTHESIS GLYCOSYLTRANSFERASE TUAC-RELATED"/>
    <property type="match status" value="1"/>
</dbReference>
<dbReference type="EMBL" id="LNGD01000147">
    <property type="protein sequence ID" value="KYC47985.1"/>
    <property type="molecule type" value="Genomic_DNA"/>
</dbReference>
<dbReference type="Proteomes" id="UP000075578">
    <property type="component" value="Unassembled WGS sequence"/>
</dbReference>
<dbReference type="InterPro" id="IPR001296">
    <property type="entry name" value="Glyco_trans_1"/>
</dbReference>
<dbReference type="InterPro" id="IPR050194">
    <property type="entry name" value="Glycosyltransferase_grp1"/>
</dbReference>
<organism evidence="4 5">
    <name type="scientific">Candidatus Methanofastidiosum methylothiophilum</name>
    <dbReference type="NCBI Taxonomy" id="1705564"/>
    <lineage>
        <taxon>Archaea</taxon>
        <taxon>Methanobacteriati</taxon>
        <taxon>Methanobacteriota</taxon>
        <taxon>Stenosarchaea group</taxon>
        <taxon>Candidatus Methanofastidiosia</taxon>
        <taxon>Candidatus Methanofastidiosales</taxon>
        <taxon>Candidatus Methanofastidiosaceae</taxon>
        <taxon>Candidatus Methanofastidiosum</taxon>
    </lineage>
</organism>
<dbReference type="Gene3D" id="3.40.50.2000">
    <property type="entry name" value="Glycogen Phosphorylase B"/>
    <property type="match status" value="2"/>
</dbReference>
<dbReference type="InterPro" id="IPR028098">
    <property type="entry name" value="Glyco_trans_4-like_N"/>
</dbReference>
<feature type="transmembrane region" description="Helical" evidence="1">
    <location>
        <begin position="56"/>
        <end position="74"/>
    </location>
</feature>